<keyword evidence="2" id="KW-1185">Reference proteome</keyword>
<protein>
    <submittedName>
        <fullName evidence="1">Uncharacterized protein</fullName>
    </submittedName>
</protein>
<dbReference type="Proteomes" id="UP000319557">
    <property type="component" value="Chromosome"/>
</dbReference>
<evidence type="ECO:0000313" key="2">
    <source>
        <dbReference type="Proteomes" id="UP000319557"/>
    </source>
</evidence>
<dbReference type="KEGG" id="ruv:EC9_32500"/>
<dbReference type="OrthoDB" id="288264at2"/>
<sequence length="120" mass="13473">MVFSCAVVERQERELTSREIDQKAAIMIVIDHFGNVPPGTKCSAVFIDTPKLRREQEFYAKLYSENGVHDPEILREMVAANVPDSPYWLVSLKYVDGALGDVSRLHRVDARTGKVLAEPA</sequence>
<dbReference type="AlphaFoldDB" id="A0A517M2E8"/>
<reference evidence="1 2" key="1">
    <citation type="submission" date="2019-02" db="EMBL/GenBank/DDBJ databases">
        <title>Deep-cultivation of Planctomycetes and their phenomic and genomic characterization uncovers novel biology.</title>
        <authorList>
            <person name="Wiegand S."/>
            <person name="Jogler M."/>
            <person name="Boedeker C."/>
            <person name="Pinto D."/>
            <person name="Vollmers J."/>
            <person name="Rivas-Marin E."/>
            <person name="Kohn T."/>
            <person name="Peeters S.H."/>
            <person name="Heuer A."/>
            <person name="Rast P."/>
            <person name="Oberbeckmann S."/>
            <person name="Bunk B."/>
            <person name="Jeske O."/>
            <person name="Meyerdierks A."/>
            <person name="Storesund J.E."/>
            <person name="Kallscheuer N."/>
            <person name="Luecker S."/>
            <person name="Lage O.M."/>
            <person name="Pohl T."/>
            <person name="Merkel B.J."/>
            <person name="Hornburger P."/>
            <person name="Mueller R.-W."/>
            <person name="Bruemmer F."/>
            <person name="Labrenz M."/>
            <person name="Spormann A.M."/>
            <person name="Op den Camp H."/>
            <person name="Overmann J."/>
            <person name="Amann R."/>
            <person name="Jetten M.S.M."/>
            <person name="Mascher T."/>
            <person name="Medema M.H."/>
            <person name="Devos D.P."/>
            <person name="Kaster A.-K."/>
            <person name="Ovreas L."/>
            <person name="Rohde M."/>
            <person name="Galperin M.Y."/>
            <person name="Jogler C."/>
        </authorList>
    </citation>
    <scope>NUCLEOTIDE SEQUENCE [LARGE SCALE GENOMIC DNA]</scope>
    <source>
        <strain evidence="1 2">EC9</strain>
    </source>
</reference>
<proteinExistence type="predicted"/>
<evidence type="ECO:0000313" key="1">
    <source>
        <dbReference type="EMBL" id="QDS89053.1"/>
    </source>
</evidence>
<dbReference type="EMBL" id="CP036261">
    <property type="protein sequence ID" value="QDS89053.1"/>
    <property type="molecule type" value="Genomic_DNA"/>
</dbReference>
<gene>
    <name evidence="1" type="ORF">EC9_32500</name>
</gene>
<accession>A0A517M2E8</accession>
<name>A0A517M2E8_9BACT</name>
<organism evidence="1 2">
    <name type="scientific">Rosistilla ulvae</name>
    <dbReference type="NCBI Taxonomy" id="1930277"/>
    <lineage>
        <taxon>Bacteria</taxon>
        <taxon>Pseudomonadati</taxon>
        <taxon>Planctomycetota</taxon>
        <taxon>Planctomycetia</taxon>
        <taxon>Pirellulales</taxon>
        <taxon>Pirellulaceae</taxon>
        <taxon>Rosistilla</taxon>
    </lineage>
</organism>